<dbReference type="GO" id="GO:0016887">
    <property type="term" value="F:ATP hydrolysis activity"/>
    <property type="evidence" value="ECO:0007669"/>
    <property type="project" value="InterPro"/>
</dbReference>
<sequence length="260" mass="29373">MEMKELTFSYQKGLNIIEQFTSSIQSKKVTTIIGPNGSGKSTLLQLLSRNLKSKSGEVILNGKQIQSYSSKDFAKKLAMVHQHNEAPYDMTVEKLVSYGRTPYKQLLSSNEEADQEAINWAIQCTNLTTKRQSTLEELSGGERQRAWIAMSLAQKTPILFLDEPTTYLDLYHQLEILELVKQLNQKHGITIVMVLHDMNQAIRYSDHIMVMKQGKKVMEGTPSGVITREMIREVYGVEAQVIVDQTYGLHVLPVALPSNI</sequence>
<evidence type="ECO:0000256" key="9">
    <source>
        <dbReference type="ARBA" id="ARBA00023136"/>
    </source>
</evidence>
<dbReference type="InterPro" id="IPR017871">
    <property type="entry name" value="ABC_transporter-like_CS"/>
</dbReference>
<dbReference type="GO" id="GO:0006826">
    <property type="term" value="P:iron ion transport"/>
    <property type="evidence" value="ECO:0007669"/>
    <property type="project" value="UniProtKB-KW"/>
</dbReference>
<proteinExistence type="predicted"/>
<dbReference type="Gene3D" id="3.40.50.300">
    <property type="entry name" value="P-loop containing nucleotide triphosphate hydrolases"/>
    <property type="match status" value="1"/>
</dbReference>
<evidence type="ECO:0000256" key="8">
    <source>
        <dbReference type="ARBA" id="ARBA00023065"/>
    </source>
</evidence>
<dbReference type="OrthoDB" id="9787851at2"/>
<reference evidence="11" key="1">
    <citation type="submission" date="2016-02" db="EMBL/GenBank/DDBJ databases">
        <title>Genome sequence of Bacillus trypoxylicola KCTC 13244(T).</title>
        <authorList>
            <person name="Jeong H."/>
            <person name="Park S.-H."/>
            <person name="Choi S.-K."/>
        </authorList>
    </citation>
    <scope>NUCLEOTIDE SEQUENCE [LARGE SCALE GENOMIC DNA]</scope>
    <source>
        <strain evidence="11">KCTC 13244</strain>
    </source>
</reference>
<dbReference type="InterPro" id="IPR051535">
    <property type="entry name" value="Siderophore_ABC-ATPase"/>
</dbReference>
<dbReference type="SUPFAM" id="SSF52540">
    <property type="entry name" value="P-loop containing nucleoside triphosphate hydrolases"/>
    <property type="match status" value="1"/>
</dbReference>
<dbReference type="Pfam" id="PF00005">
    <property type="entry name" value="ABC_tran"/>
    <property type="match status" value="1"/>
</dbReference>
<dbReference type="GO" id="GO:0005524">
    <property type="term" value="F:ATP binding"/>
    <property type="evidence" value="ECO:0007669"/>
    <property type="project" value="UniProtKB-KW"/>
</dbReference>
<comment type="subcellular location">
    <subcellularLocation>
        <location evidence="1">Cell membrane</location>
        <topology evidence="1">Peripheral membrane protein</topology>
    </subcellularLocation>
</comment>
<dbReference type="PANTHER" id="PTHR42771:SF10">
    <property type="entry name" value="FERRICHROME TRANSPORT ATP-BINDING PROTEIN FHUC"/>
    <property type="match status" value="1"/>
</dbReference>
<keyword evidence="2" id="KW-0813">Transport</keyword>
<gene>
    <name evidence="11" type="ORF">AZF04_07370</name>
</gene>
<keyword evidence="3" id="KW-1003">Cell membrane</keyword>
<keyword evidence="12" id="KW-1185">Reference proteome</keyword>
<dbReference type="PROSITE" id="PS50893">
    <property type="entry name" value="ABC_TRANSPORTER_2"/>
    <property type="match status" value="1"/>
</dbReference>
<keyword evidence="4" id="KW-0410">Iron transport</keyword>
<feature type="domain" description="ABC transporter" evidence="10">
    <location>
        <begin position="1"/>
        <end position="238"/>
    </location>
</feature>
<dbReference type="RefSeq" id="WP_061949145.1">
    <property type="nucleotide sequence ID" value="NZ_LTAO01000023.1"/>
</dbReference>
<dbReference type="SMART" id="SM00382">
    <property type="entry name" value="AAA"/>
    <property type="match status" value="1"/>
</dbReference>
<keyword evidence="6 11" id="KW-0067">ATP-binding</keyword>
<evidence type="ECO:0000256" key="7">
    <source>
        <dbReference type="ARBA" id="ARBA00023004"/>
    </source>
</evidence>
<dbReference type="Proteomes" id="UP000075806">
    <property type="component" value="Unassembled WGS sequence"/>
</dbReference>
<dbReference type="FunFam" id="3.40.50.300:FF:000134">
    <property type="entry name" value="Iron-enterobactin ABC transporter ATP-binding protein"/>
    <property type="match status" value="1"/>
</dbReference>
<dbReference type="PANTHER" id="PTHR42771">
    <property type="entry name" value="IRON(3+)-HYDROXAMATE IMPORT ATP-BINDING PROTEIN FHUC"/>
    <property type="match status" value="1"/>
</dbReference>
<comment type="caution">
    <text evidence="11">The sequence shown here is derived from an EMBL/GenBank/DDBJ whole genome shotgun (WGS) entry which is preliminary data.</text>
</comment>
<dbReference type="CDD" id="cd03214">
    <property type="entry name" value="ABC_Iron-Siderophores_B12_Hemin"/>
    <property type="match status" value="1"/>
</dbReference>
<evidence type="ECO:0000256" key="2">
    <source>
        <dbReference type="ARBA" id="ARBA00022448"/>
    </source>
</evidence>
<dbReference type="InterPro" id="IPR027417">
    <property type="entry name" value="P-loop_NTPase"/>
</dbReference>
<name>A0A162DE42_9BACI</name>
<evidence type="ECO:0000259" key="10">
    <source>
        <dbReference type="PROSITE" id="PS50893"/>
    </source>
</evidence>
<organism evidence="11 12">
    <name type="scientific">Alkalihalobacillus trypoxylicola</name>
    <dbReference type="NCBI Taxonomy" id="519424"/>
    <lineage>
        <taxon>Bacteria</taxon>
        <taxon>Bacillati</taxon>
        <taxon>Bacillota</taxon>
        <taxon>Bacilli</taxon>
        <taxon>Bacillales</taxon>
        <taxon>Bacillaceae</taxon>
        <taxon>Alkalihalobacillus</taxon>
    </lineage>
</organism>
<evidence type="ECO:0000256" key="3">
    <source>
        <dbReference type="ARBA" id="ARBA00022475"/>
    </source>
</evidence>
<dbReference type="AlphaFoldDB" id="A0A162DE42"/>
<dbReference type="PROSITE" id="PS00211">
    <property type="entry name" value="ABC_TRANSPORTER_1"/>
    <property type="match status" value="1"/>
</dbReference>
<protein>
    <submittedName>
        <fullName evidence="11">Iron ABC transporter ATP-binding protein</fullName>
    </submittedName>
</protein>
<keyword evidence="8" id="KW-0406">Ion transport</keyword>
<evidence type="ECO:0000313" key="11">
    <source>
        <dbReference type="EMBL" id="KYG29337.1"/>
    </source>
</evidence>
<evidence type="ECO:0000256" key="4">
    <source>
        <dbReference type="ARBA" id="ARBA00022496"/>
    </source>
</evidence>
<keyword evidence="5" id="KW-0547">Nucleotide-binding</keyword>
<evidence type="ECO:0000256" key="1">
    <source>
        <dbReference type="ARBA" id="ARBA00004202"/>
    </source>
</evidence>
<dbReference type="GO" id="GO:0005886">
    <property type="term" value="C:plasma membrane"/>
    <property type="evidence" value="ECO:0007669"/>
    <property type="project" value="UniProtKB-SubCell"/>
</dbReference>
<keyword evidence="7" id="KW-0408">Iron</keyword>
<dbReference type="InterPro" id="IPR003593">
    <property type="entry name" value="AAA+_ATPase"/>
</dbReference>
<evidence type="ECO:0000313" key="12">
    <source>
        <dbReference type="Proteomes" id="UP000075806"/>
    </source>
</evidence>
<dbReference type="STRING" id="519424.AZF04_07370"/>
<accession>A0A162DE42</accession>
<evidence type="ECO:0000256" key="5">
    <source>
        <dbReference type="ARBA" id="ARBA00022741"/>
    </source>
</evidence>
<dbReference type="InterPro" id="IPR003439">
    <property type="entry name" value="ABC_transporter-like_ATP-bd"/>
</dbReference>
<dbReference type="EMBL" id="LTAO01000023">
    <property type="protein sequence ID" value="KYG29337.1"/>
    <property type="molecule type" value="Genomic_DNA"/>
</dbReference>
<evidence type="ECO:0000256" key="6">
    <source>
        <dbReference type="ARBA" id="ARBA00022840"/>
    </source>
</evidence>
<keyword evidence="9" id="KW-0472">Membrane</keyword>